<comment type="caution">
    <text evidence="3">The sequence shown here is derived from an EMBL/GenBank/DDBJ whole genome shotgun (WGS) entry which is preliminary data.</text>
</comment>
<comment type="pathway">
    <text evidence="1">Cofactor biosynthesis; ubiquinone biosynthesis.</text>
</comment>
<evidence type="ECO:0000313" key="4">
    <source>
        <dbReference type="Proteomes" id="UP001157439"/>
    </source>
</evidence>
<dbReference type="PANTHER" id="PTHR38693">
    <property type="entry name" value="UBIQUINONE BIOSYNTHESIS PROTEIN UBIJ"/>
    <property type="match status" value="1"/>
</dbReference>
<evidence type="ECO:0000259" key="2">
    <source>
        <dbReference type="Pfam" id="PF02036"/>
    </source>
</evidence>
<gene>
    <name evidence="3" type="primary">yigP</name>
    <name evidence="1" type="synonym">ubiJ</name>
    <name evidence="3" type="ORF">GCM10007894_02690</name>
</gene>
<reference evidence="3 4" key="1">
    <citation type="journal article" date="2014" name="Int. J. Syst. Evol. Microbiol.">
        <title>Complete genome sequence of Corynebacterium casei LMG S-19264T (=DSM 44701T), isolated from a smear-ripened cheese.</title>
        <authorList>
            <consortium name="US DOE Joint Genome Institute (JGI-PGF)"/>
            <person name="Walter F."/>
            <person name="Albersmeier A."/>
            <person name="Kalinowski J."/>
            <person name="Ruckert C."/>
        </authorList>
    </citation>
    <scope>NUCLEOTIDE SEQUENCE [LARGE SCALE GENOMIC DNA]</scope>
    <source>
        <strain evidence="3 4">NBRC 112785</strain>
    </source>
</reference>
<sequence>MLFASFACEVAEQSINWALAQHRGSQQLFSKLSGQVIKLRLSELPWPIYLLPSSNRVQLMTQYGGDVDVAVSLPLSQAQALSDGGQITALIKSGQLELEGDIAVLQQFANDLKQLDVDWLAPLANVIGEAPAHKVSQQSVTARENLSELFNKGKEEAKHLLSDELQLAPTHSEFEQFRDEVDALAGRLQRLERKLRQLNS</sequence>
<dbReference type="SUPFAM" id="SSF55718">
    <property type="entry name" value="SCP-like"/>
    <property type="match status" value="1"/>
</dbReference>
<evidence type="ECO:0000256" key="1">
    <source>
        <dbReference type="HAMAP-Rule" id="MF_02215"/>
    </source>
</evidence>
<dbReference type="GO" id="GO:0006744">
    <property type="term" value="P:ubiquinone biosynthetic process"/>
    <property type="evidence" value="ECO:0007669"/>
    <property type="project" value="UniProtKB-UniRule"/>
</dbReference>
<dbReference type="Pfam" id="PF02036">
    <property type="entry name" value="SCP2"/>
    <property type="match status" value="1"/>
</dbReference>
<dbReference type="InterPro" id="IPR036527">
    <property type="entry name" value="SCP2_sterol-bd_dom_sf"/>
</dbReference>
<dbReference type="PANTHER" id="PTHR38693:SF1">
    <property type="entry name" value="UBIQUINONE BIOSYNTHESIS ACCESSORY FACTOR UBIJ"/>
    <property type="match status" value="1"/>
</dbReference>
<accession>A0AA37WVM3</accession>
<dbReference type="AlphaFoldDB" id="A0AA37WVM3"/>
<keyword evidence="1" id="KW-0963">Cytoplasm</keyword>
<comment type="function">
    <text evidence="1">Required for ubiquinone (coenzyme Q) biosynthesis. Binds hydrophobic ubiquinone biosynthetic intermediates via its SCP2 domain and is essential for the stability of the Ubi complex. May constitute a docking platform where Ubi enzymes assemble and access their SCP2-bound polyprenyl substrates.</text>
</comment>
<feature type="domain" description="SCP2" evidence="2">
    <location>
        <begin position="18"/>
        <end position="112"/>
    </location>
</feature>
<keyword evidence="4" id="KW-1185">Reference proteome</keyword>
<proteinExistence type="inferred from homology"/>
<comment type="similarity">
    <text evidence="1">Belongs to the UbiJ family.</text>
</comment>
<dbReference type="EMBL" id="BSPO01000001">
    <property type="protein sequence ID" value="GLS82292.1"/>
    <property type="molecule type" value="Genomic_DNA"/>
</dbReference>
<evidence type="ECO:0000313" key="3">
    <source>
        <dbReference type="EMBL" id="GLS82292.1"/>
    </source>
</evidence>
<dbReference type="GO" id="GO:0005737">
    <property type="term" value="C:cytoplasm"/>
    <property type="evidence" value="ECO:0007669"/>
    <property type="project" value="UniProtKB-SubCell"/>
</dbReference>
<comment type="subcellular location">
    <subcellularLocation>
        <location evidence="1">Cytoplasm</location>
    </subcellularLocation>
</comment>
<dbReference type="HAMAP" id="MF_02215">
    <property type="entry name" value="UbiJ"/>
    <property type="match status" value="1"/>
</dbReference>
<protein>
    <recommendedName>
        <fullName evidence="1">Ubiquinone biosynthesis accessory factor UbiJ</fullName>
    </recommendedName>
</protein>
<organism evidence="3 4">
    <name type="scientific">Paraferrimonas haliotis</name>
    <dbReference type="NCBI Taxonomy" id="2013866"/>
    <lineage>
        <taxon>Bacteria</taxon>
        <taxon>Pseudomonadati</taxon>
        <taxon>Pseudomonadota</taxon>
        <taxon>Gammaproteobacteria</taxon>
        <taxon>Alteromonadales</taxon>
        <taxon>Ferrimonadaceae</taxon>
        <taxon>Paraferrimonas</taxon>
    </lineage>
</organism>
<dbReference type="RefSeq" id="WP_095497844.1">
    <property type="nucleotide sequence ID" value="NZ_BSPO01000001.1"/>
</dbReference>
<dbReference type="InterPro" id="IPR003033">
    <property type="entry name" value="SCP2_sterol-bd_dom"/>
</dbReference>
<keyword evidence="1" id="KW-0831">Ubiquinone biosynthesis</keyword>
<dbReference type="InterPro" id="IPR038989">
    <property type="entry name" value="UbiJ"/>
</dbReference>
<dbReference type="Proteomes" id="UP001157439">
    <property type="component" value="Unassembled WGS sequence"/>
</dbReference>
<name>A0AA37WVM3_9GAMM</name>